<proteinExistence type="predicted"/>
<dbReference type="OrthoDB" id="281270at2"/>
<evidence type="ECO:0008006" key="3">
    <source>
        <dbReference type="Google" id="ProtNLM"/>
    </source>
</evidence>
<keyword evidence="2" id="KW-1185">Reference proteome</keyword>
<evidence type="ECO:0000313" key="1">
    <source>
        <dbReference type="EMBL" id="ANU07663.1"/>
    </source>
</evidence>
<dbReference type="RefSeq" id="WP_067787060.1">
    <property type="nucleotide sequence ID" value="NZ_CP016545.1"/>
</dbReference>
<dbReference type="STRING" id="645517.A6F65_01357"/>
<sequence length="108" mass="12491">MEPFDETTREILQTRWFSLTRHELPDAAMTRDWPVHLDHCFQRILLDNACQGPWRDHIAPPAYRNASDDVLLEAIALGELVLDGQRDLAELNRKSLAWRGKLRGDKDA</sequence>
<dbReference type="KEGG" id="anh:A6F65_01357"/>
<dbReference type="Proteomes" id="UP000092698">
    <property type="component" value="Chromosome"/>
</dbReference>
<dbReference type="EMBL" id="CP016545">
    <property type="protein sequence ID" value="ANU07663.1"/>
    <property type="molecule type" value="Genomic_DNA"/>
</dbReference>
<organism evidence="1 2">
    <name type="scientific">Paraurantiacibacter namhicola</name>
    <dbReference type="NCBI Taxonomy" id="645517"/>
    <lineage>
        <taxon>Bacteria</taxon>
        <taxon>Pseudomonadati</taxon>
        <taxon>Pseudomonadota</taxon>
        <taxon>Alphaproteobacteria</taxon>
        <taxon>Sphingomonadales</taxon>
        <taxon>Erythrobacteraceae</taxon>
        <taxon>Paraurantiacibacter</taxon>
    </lineage>
</organism>
<protein>
    <recommendedName>
        <fullName evidence="3">GCN5-related N-acetyltransferase</fullName>
    </recommendedName>
</protein>
<reference evidence="1 2" key="1">
    <citation type="submission" date="2016-07" db="EMBL/GenBank/DDBJ databases">
        <title>Complete genome sequence of Altererythrobacter namhicola JCM 16345T, containing esterase-encoding genes.</title>
        <authorList>
            <person name="Cheng H."/>
            <person name="Wu Y.-H."/>
            <person name="Jian S.-L."/>
            <person name="Huo Y.-Y."/>
            <person name="Wang C.-S."/>
            <person name="Xu X.-W."/>
        </authorList>
    </citation>
    <scope>NUCLEOTIDE SEQUENCE [LARGE SCALE GENOMIC DNA]</scope>
    <source>
        <strain evidence="1 2">JCM 16345</strain>
    </source>
</reference>
<gene>
    <name evidence="1" type="ORF">A6F65_01357</name>
</gene>
<name>A0A1C7D8P4_9SPHN</name>
<evidence type="ECO:0000313" key="2">
    <source>
        <dbReference type="Proteomes" id="UP000092698"/>
    </source>
</evidence>
<dbReference type="AlphaFoldDB" id="A0A1C7D8P4"/>
<accession>A0A1C7D8P4</accession>